<sequence>MPSQESKVPKLKSAKTATATTSKPEVMTTSTKPRSCAVAKAVLPPSPPLSTTSDDSFHHSEAASSTGGFDRANVVRNGGAALSDITTPPTTPPCQQTTSPASSDGLDLAGERLLKRQLFNRSRVVVNETLSARLIHHFGAHDQRLKEKFPEQYANGIHEFYDGSNITVSFYNAEKKRRGMDKKDYLPAFFSLPAFRDVLERDRLVKRRYIAGSKNKMGVEPQYLLQARCLGFETHVFDRVRKFPASSDSEDEFRGPQMREQGVDELVHLGMAESMLDVKPSIMILATGDGNVGEFSKGFPEFVKKALKRGWIVEVYSFAESAHSVWKDPSFINDPEWDGRLSFHPLDSFIHDFVDPSRDQVSHPAESAAASRSYNKKSKAVKTMKTITIPVDSPASNSVPQQTAAVFQSRTCTPVAWSVQASPVNLPSSVHSPQGVFADGATGYFATHTQQFAHSYTASYPQYQASSQSYHSYYQQILGGYDYTAALARNPAMPVTSPSWV</sequence>
<accession>A0AA37L448</accession>
<dbReference type="Proteomes" id="UP001055115">
    <property type="component" value="Unassembled WGS sequence"/>
</dbReference>
<keyword evidence="3" id="KW-1185">Reference proteome</keyword>
<evidence type="ECO:0000313" key="2">
    <source>
        <dbReference type="EMBL" id="GKT39885.1"/>
    </source>
</evidence>
<dbReference type="EMBL" id="BQXU01000001">
    <property type="protein sequence ID" value="GKT39885.1"/>
    <property type="molecule type" value="Genomic_DNA"/>
</dbReference>
<feature type="region of interest" description="Disordered" evidence="1">
    <location>
        <begin position="1"/>
        <end position="104"/>
    </location>
</feature>
<dbReference type="AlphaFoldDB" id="A0AA37L448"/>
<comment type="caution">
    <text evidence="2">The sequence shown here is derived from an EMBL/GenBank/DDBJ whole genome shotgun (WGS) entry which is preliminary data.</text>
</comment>
<proteinExistence type="predicted"/>
<protein>
    <recommendedName>
        <fullName evidence="4">Cell wall glucanase</fullName>
    </recommendedName>
</protein>
<organism evidence="2 3">
    <name type="scientific">Colletotrichum spaethianum</name>
    <dbReference type="NCBI Taxonomy" id="700344"/>
    <lineage>
        <taxon>Eukaryota</taxon>
        <taxon>Fungi</taxon>
        <taxon>Dikarya</taxon>
        <taxon>Ascomycota</taxon>
        <taxon>Pezizomycotina</taxon>
        <taxon>Sordariomycetes</taxon>
        <taxon>Hypocreomycetidae</taxon>
        <taxon>Glomerellales</taxon>
        <taxon>Glomerellaceae</taxon>
        <taxon>Colletotrichum</taxon>
        <taxon>Colletotrichum spaethianum species complex</taxon>
    </lineage>
</organism>
<evidence type="ECO:0000256" key="1">
    <source>
        <dbReference type="SAM" id="MobiDB-lite"/>
    </source>
</evidence>
<dbReference type="CDD" id="cd18724">
    <property type="entry name" value="PIN_LabA-like"/>
    <property type="match status" value="1"/>
</dbReference>
<dbReference type="GeneID" id="73320868"/>
<evidence type="ECO:0000313" key="3">
    <source>
        <dbReference type="Proteomes" id="UP001055115"/>
    </source>
</evidence>
<name>A0AA37L448_9PEZI</name>
<feature type="compositionally biased region" description="Low complexity" evidence="1">
    <location>
        <begin position="14"/>
        <end position="23"/>
    </location>
</feature>
<evidence type="ECO:0008006" key="4">
    <source>
        <dbReference type="Google" id="ProtNLM"/>
    </source>
</evidence>
<gene>
    <name evidence="2" type="ORF">ColSpa_00066</name>
</gene>
<dbReference type="RefSeq" id="XP_049122235.1">
    <property type="nucleotide sequence ID" value="XM_049266278.1"/>
</dbReference>
<reference evidence="2 3" key="1">
    <citation type="submission" date="2022-03" db="EMBL/GenBank/DDBJ databases">
        <title>Genome data of Colletotrichum spp.</title>
        <authorList>
            <person name="Utami Y.D."/>
            <person name="Hiruma K."/>
        </authorList>
    </citation>
    <scope>NUCLEOTIDE SEQUENCE [LARGE SCALE GENOMIC DNA]</scope>
    <source>
        <strain evidence="2 3">MAFF 239500</strain>
    </source>
</reference>